<accession>A0A1V1PA76</accession>
<evidence type="ECO:0000313" key="2">
    <source>
        <dbReference type="EMBL" id="ETR71663.1"/>
    </source>
</evidence>
<proteinExistence type="predicted"/>
<evidence type="ECO:0000313" key="3">
    <source>
        <dbReference type="Proteomes" id="UP000189670"/>
    </source>
</evidence>
<comment type="caution">
    <text evidence="2">The sequence shown here is derived from an EMBL/GenBank/DDBJ whole genome shotgun (WGS) entry which is preliminary data.</text>
</comment>
<gene>
    <name evidence="2" type="ORF">OMM_02320</name>
</gene>
<protein>
    <recommendedName>
        <fullName evidence="1">Right handed beta helix domain-containing protein</fullName>
    </recommendedName>
</protein>
<sequence>MTLTAESGLKPEQVIFDGEDMVRPLYFFSDVVADVEVRNISIRNGNIAEKGGGIYINIHGNVNFFYNIVSNNSGKNGGGVYIQTVQGKNITIKENVIKNNIASYSSGGVCVSTKGNISIINNSITENTSTFYAGGISAESENLSIISFSIN</sequence>
<dbReference type="AlphaFoldDB" id="A0A1V1PA76"/>
<evidence type="ECO:0000259" key="1">
    <source>
        <dbReference type="Pfam" id="PF13229"/>
    </source>
</evidence>
<organism evidence="2 3">
    <name type="scientific">Candidatus Magnetoglobus multicellularis str. Araruama</name>
    <dbReference type="NCBI Taxonomy" id="890399"/>
    <lineage>
        <taxon>Bacteria</taxon>
        <taxon>Pseudomonadati</taxon>
        <taxon>Thermodesulfobacteriota</taxon>
        <taxon>Desulfobacteria</taxon>
        <taxon>Desulfobacterales</taxon>
        <taxon>Desulfobacteraceae</taxon>
        <taxon>Candidatus Magnetoglobus</taxon>
    </lineage>
</organism>
<dbReference type="SMART" id="SM00710">
    <property type="entry name" value="PbH1"/>
    <property type="match status" value="4"/>
</dbReference>
<dbReference type="SUPFAM" id="SSF51126">
    <property type="entry name" value="Pectin lyase-like"/>
    <property type="match status" value="1"/>
</dbReference>
<dbReference type="InterPro" id="IPR006626">
    <property type="entry name" value="PbH1"/>
</dbReference>
<reference evidence="3" key="1">
    <citation type="submission" date="2012-11" db="EMBL/GenBank/DDBJ databases">
        <authorList>
            <person name="Lucero-Rivera Y.E."/>
            <person name="Tovar-Ramirez D."/>
        </authorList>
    </citation>
    <scope>NUCLEOTIDE SEQUENCE [LARGE SCALE GENOMIC DNA]</scope>
    <source>
        <strain evidence="3">Araruama</strain>
    </source>
</reference>
<dbReference type="Proteomes" id="UP000189670">
    <property type="component" value="Unassembled WGS sequence"/>
</dbReference>
<dbReference type="InterPro" id="IPR039448">
    <property type="entry name" value="Beta_helix"/>
</dbReference>
<dbReference type="Pfam" id="PF13229">
    <property type="entry name" value="Beta_helix"/>
    <property type="match status" value="1"/>
</dbReference>
<dbReference type="InterPro" id="IPR012334">
    <property type="entry name" value="Pectin_lyas_fold"/>
</dbReference>
<dbReference type="EMBL" id="ATBP01000240">
    <property type="protein sequence ID" value="ETR71663.1"/>
    <property type="molecule type" value="Genomic_DNA"/>
</dbReference>
<dbReference type="InterPro" id="IPR011050">
    <property type="entry name" value="Pectin_lyase_fold/virulence"/>
</dbReference>
<feature type="domain" description="Right handed beta helix" evidence="1">
    <location>
        <begin position="33"/>
        <end position="136"/>
    </location>
</feature>
<dbReference type="Gene3D" id="2.160.20.10">
    <property type="entry name" value="Single-stranded right-handed beta-helix, Pectin lyase-like"/>
    <property type="match status" value="1"/>
</dbReference>
<name>A0A1V1PA76_9BACT</name>